<dbReference type="InterPro" id="IPR012334">
    <property type="entry name" value="Pectin_lyas_fold"/>
</dbReference>
<dbReference type="InterPro" id="IPR011050">
    <property type="entry name" value="Pectin_lyase_fold/virulence"/>
</dbReference>
<protein>
    <recommendedName>
        <fullName evidence="2">Right handed beta helix domain-containing protein</fullName>
    </recommendedName>
</protein>
<organism evidence="3 4">
    <name type="scientific">Hoylesella buccalis DNF00853</name>
    <dbReference type="NCBI Taxonomy" id="1401074"/>
    <lineage>
        <taxon>Bacteria</taxon>
        <taxon>Pseudomonadati</taxon>
        <taxon>Bacteroidota</taxon>
        <taxon>Bacteroidia</taxon>
        <taxon>Bacteroidales</taxon>
        <taxon>Prevotellaceae</taxon>
        <taxon>Hoylesella</taxon>
    </lineage>
</organism>
<dbReference type="EMBL" id="JRNN01000032">
    <property type="protein sequence ID" value="KGF36113.1"/>
    <property type="molecule type" value="Genomic_DNA"/>
</dbReference>
<dbReference type="PROSITE" id="PS51257">
    <property type="entry name" value="PROKAR_LIPOPROTEIN"/>
    <property type="match status" value="1"/>
</dbReference>
<keyword evidence="1" id="KW-0732">Signal</keyword>
<reference evidence="3 4" key="1">
    <citation type="submission" date="2014-07" db="EMBL/GenBank/DDBJ databases">
        <authorList>
            <person name="McCorrison J."/>
            <person name="Sanka R."/>
            <person name="Torralba M."/>
            <person name="Gillis M."/>
            <person name="Haft D.H."/>
            <person name="Methe B."/>
            <person name="Sutton G."/>
            <person name="Nelson K.E."/>
        </authorList>
    </citation>
    <scope>NUCLEOTIDE SEQUENCE [LARGE SCALE GENOMIC DNA]</scope>
    <source>
        <strain evidence="3 4">DNF00853</strain>
    </source>
</reference>
<evidence type="ECO:0000259" key="2">
    <source>
        <dbReference type="Pfam" id="PF13229"/>
    </source>
</evidence>
<feature type="domain" description="Right handed beta helix" evidence="2">
    <location>
        <begin position="199"/>
        <end position="331"/>
    </location>
</feature>
<dbReference type="Gene3D" id="2.160.20.10">
    <property type="entry name" value="Single-stranded right-handed beta-helix, Pectin lyase-like"/>
    <property type="match status" value="1"/>
</dbReference>
<dbReference type="AlphaFoldDB" id="A0A095ZN49"/>
<dbReference type="Proteomes" id="UP000029556">
    <property type="component" value="Unassembled WGS sequence"/>
</dbReference>
<name>A0A095ZN49_9BACT</name>
<proteinExistence type="predicted"/>
<dbReference type="RefSeq" id="WP_036872023.1">
    <property type="nucleotide sequence ID" value="NZ_JRNN01000032.1"/>
</dbReference>
<feature type="chain" id="PRO_5001915791" description="Right handed beta helix domain-containing protein" evidence="1">
    <location>
        <begin position="22"/>
        <end position="478"/>
    </location>
</feature>
<gene>
    <name evidence="3" type="ORF">HMPREF2137_03140</name>
</gene>
<evidence type="ECO:0000313" key="4">
    <source>
        <dbReference type="Proteomes" id="UP000029556"/>
    </source>
</evidence>
<comment type="caution">
    <text evidence="3">The sequence shown here is derived from an EMBL/GenBank/DDBJ whole genome shotgun (WGS) entry which is preliminary data.</text>
</comment>
<feature type="signal peptide" evidence="1">
    <location>
        <begin position="1"/>
        <end position="21"/>
    </location>
</feature>
<dbReference type="OrthoDB" id="1111178at2"/>
<dbReference type="InterPro" id="IPR039448">
    <property type="entry name" value="Beta_helix"/>
</dbReference>
<evidence type="ECO:0000313" key="3">
    <source>
        <dbReference type="EMBL" id="KGF36113.1"/>
    </source>
</evidence>
<sequence length="478" mass="53273">MNIRLSIIVCSLALIGFTACHDEDTFSSSPNHLLTFSSDSIKLDTVFSNIPSAAKSFWVYNHSGEGIRCFNVRLERGNQTGFRVNVDGIYLGKDVGYATSEIEIRKNDSIRVYVELTAPAKHADVPQRIEDNLVFALENGKEQKVNLNAYAWDAIFLRNHHVLNDTVLSGTKPIVVFGKLTVEENKTLRIAAGTTLYFDQRAGIDVYGRLSIEGELQKEVVLRGNRLDRMFDYLPYDGLSGQWQGVHIYPSSNKNTISYADIHGAYNGLVIDSADIAKQKLVMANSTIHNCQGYGLLIRHAQVSINNSVFSNTLNDCVSIDGGDVVMNGCTLAQFYPFDSNRGVALRLSAASTPLKQFVCNNSLVTGYSAHEVMRKPGNDASQLHFAFESCLLRMPREESADSVYFKNVTYEDVKDTIQAGHKNFLLIDTDSLKYDFRLQEKSLAIGKANQATSLPLDRDGRKRDELPDIGAYEYFKP</sequence>
<evidence type="ECO:0000256" key="1">
    <source>
        <dbReference type="SAM" id="SignalP"/>
    </source>
</evidence>
<dbReference type="Pfam" id="PF13229">
    <property type="entry name" value="Beta_helix"/>
    <property type="match status" value="1"/>
</dbReference>
<accession>A0A095ZN49</accession>
<dbReference type="SUPFAM" id="SSF51126">
    <property type="entry name" value="Pectin lyase-like"/>
    <property type="match status" value="1"/>
</dbReference>